<reference evidence="1 2" key="1">
    <citation type="submission" date="2017-03" db="EMBL/GenBank/DDBJ databases">
        <title>Genome Survey of Euroglyphus maynei.</title>
        <authorList>
            <person name="Arlian L.G."/>
            <person name="Morgan M.S."/>
            <person name="Rider S.D."/>
        </authorList>
    </citation>
    <scope>NUCLEOTIDE SEQUENCE [LARGE SCALE GENOMIC DNA]</scope>
    <source>
        <strain evidence="1">Arlian Lab</strain>
        <tissue evidence="1">Whole body</tissue>
    </source>
</reference>
<gene>
    <name evidence="1" type="ORF">BLA29_013631</name>
</gene>
<dbReference type="EMBL" id="MUJZ01004480">
    <property type="protein sequence ID" value="OTF83247.1"/>
    <property type="molecule type" value="Genomic_DNA"/>
</dbReference>
<sequence length="66" mass="7600">MIQNPNKHSLDTLDHQNIDKSLINQQSFEGNCHVYDNPLLSLCDISQINSRAPPLFALRFPNLFVY</sequence>
<dbReference type="Proteomes" id="UP000194236">
    <property type="component" value="Unassembled WGS sequence"/>
</dbReference>
<accession>A0A1Y3BT30</accession>
<name>A0A1Y3BT30_EURMA</name>
<evidence type="ECO:0000313" key="2">
    <source>
        <dbReference type="Proteomes" id="UP000194236"/>
    </source>
</evidence>
<comment type="caution">
    <text evidence="1">The sequence shown here is derived from an EMBL/GenBank/DDBJ whole genome shotgun (WGS) entry which is preliminary data.</text>
</comment>
<dbReference type="AlphaFoldDB" id="A0A1Y3BT30"/>
<proteinExistence type="predicted"/>
<keyword evidence="2" id="KW-1185">Reference proteome</keyword>
<evidence type="ECO:0000313" key="1">
    <source>
        <dbReference type="EMBL" id="OTF83247.1"/>
    </source>
</evidence>
<organism evidence="1 2">
    <name type="scientific">Euroglyphus maynei</name>
    <name type="common">Mayne's house dust mite</name>
    <dbReference type="NCBI Taxonomy" id="6958"/>
    <lineage>
        <taxon>Eukaryota</taxon>
        <taxon>Metazoa</taxon>
        <taxon>Ecdysozoa</taxon>
        <taxon>Arthropoda</taxon>
        <taxon>Chelicerata</taxon>
        <taxon>Arachnida</taxon>
        <taxon>Acari</taxon>
        <taxon>Acariformes</taxon>
        <taxon>Sarcoptiformes</taxon>
        <taxon>Astigmata</taxon>
        <taxon>Psoroptidia</taxon>
        <taxon>Analgoidea</taxon>
        <taxon>Pyroglyphidae</taxon>
        <taxon>Pyroglyphinae</taxon>
        <taxon>Euroglyphus</taxon>
    </lineage>
</organism>
<protein>
    <submittedName>
        <fullName evidence="1">Uncharacterized protein</fullName>
    </submittedName>
</protein>